<dbReference type="SUPFAM" id="SSF82153">
    <property type="entry name" value="FAS1 domain"/>
    <property type="match status" value="2"/>
</dbReference>
<evidence type="ECO:0000256" key="4">
    <source>
        <dbReference type="ARBA" id="ARBA00022622"/>
    </source>
</evidence>
<comment type="caution">
    <text evidence="15">The sequence shown here is derived from an EMBL/GenBank/DDBJ whole genome shotgun (WGS) entry which is preliminary data.</text>
</comment>
<dbReference type="InterPro" id="IPR033254">
    <property type="entry name" value="Plant_FLA"/>
</dbReference>
<dbReference type="Pfam" id="PF02469">
    <property type="entry name" value="Fasciclin"/>
    <property type="match status" value="1"/>
</dbReference>
<name>A0AAV9FTX2_ACOCL</name>
<dbReference type="EMBL" id="JAUJYO010000001">
    <property type="protein sequence ID" value="KAK1327015.1"/>
    <property type="molecule type" value="Genomic_DNA"/>
</dbReference>
<keyword evidence="7" id="KW-0654">Proteoglycan</keyword>
<keyword evidence="10" id="KW-0449">Lipoprotein</keyword>
<reference evidence="15" key="1">
    <citation type="journal article" date="2023" name="Nat. Commun.">
        <title>Diploid and tetraploid genomes of Acorus and the evolution of monocots.</title>
        <authorList>
            <person name="Ma L."/>
            <person name="Liu K.W."/>
            <person name="Li Z."/>
            <person name="Hsiao Y.Y."/>
            <person name="Qi Y."/>
            <person name="Fu T."/>
            <person name="Tang G.D."/>
            <person name="Zhang D."/>
            <person name="Sun W.H."/>
            <person name="Liu D.K."/>
            <person name="Li Y."/>
            <person name="Chen G.Z."/>
            <person name="Liu X.D."/>
            <person name="Liao X.Y."/>
            <person name="Jiang Y.T."/>
            <person name="Yu X."/>
            <person name="Hao Y."/>
            <person name="Huang J."/>
            <person name="Zhao X.W."/>
            <person name="Ke S."/>
            <person name="Chen Y.Y."/>
            <person name="Wu W.L."/>
            <person name="Hsu J.L."/>
            <person name="Lin Y.F."/>
            <person name="Huang M.D."/>
            <person name="Li C.Y."/>
            <person name="Huang L."/>
            <person name="Wang Z.W."/>
            <person name="Zhao X."/>
            <person name="Zhong W.Y."/>
            <person name="Peng D.H."/>
            <person name="Ahmad S."/>
            <person name="Lan S."/>
            <person name="Zhang J.S."/>
            <person name="Tsai W.C."/>
            <person name="Van de Peer Y."/>
            <person name="Liu Z.J."/>
        </authorList>
    </citation>
    <scope>NUCLEOTIDE SEQUENCE</scope>
    <source>
        <strain evidence="15">CP</strain>
    </source>
</reference>
<sequence>MAATTTSRLIFSFIFSFIFSLTILISTVHSHNITDILSKFPDYSIYNSYLTQTKLADEINTRETLTCLVLNNAAMSSLAAKRPLSAIKNALSLLTVLDYFDGQKLHDLSSGTVLSTTLYQTTGNAPGNLGFVNITDLKGGKVGFGSAAPGSTLDSTYVKSVKQIPYNISVVEISAPIVFPGLLTDSTGPNLNLTAVLDKAGCKIFASLVVRSGVLKSYQSAMAKGLTILAPSDMAFAAKGVPDVGKLSSADLVALLQYHALPGYVPKGALKTTTAPIGTMASSGAGKYDLSVSATGDEVTLHTGVDSSRVSGTVVDSTPICILTVDNVLLPRELFGTSPSPAPALGPVVSPAPSPLSASPSPSPVAKSPSPAAMSPPAPPAGSPSSDSPSESANDVTKSGAGGVRVSKALGGLAVLLSLMSSLL</sequence>
<feature type="chain" id="PRO_5043933848" evidence="13">
    <location>
        <begin position="31"/>
        <end position="424"/>
    </location>
</feature>
<dbReference type="PANTHER" id="PTHR32382:SF5">
    <property type="entry name" value="FASCICLIN-LIKE ARABINOGALACTAN PROTEIN 8"/>
    <property type="match status" value="1"/>
</dbReference>
<keyword evidence="8" id="KW-0472">Membrane</keyword>
<keyword evidence="6" id="KW-0677">Repeat</keyword>
<evidence type="ECO:0000259" key="14">
    <source>
        <dbReference type="PROSITE" id="PS50213"/>
    </source>
</evidence>
<evidence type="ECO:0000256" key="11">
    <source>
        <dbReference type="ARBA" id="ARBA00024686"/>
    </source>
</evidence>
<evidence type="ECO:0000256" key="10">
    <source>
        <dbReference type="ARBA" id="ARBA00023288"/>
    </source>
</evidence>
<protein>
    <submittedName>
        <fullName evidence="15">Fasciclin-like arabinogalactan protein 10</fullName>
    </submittedName>
</protein>
<feature type="signal peptide" evidence="13">
    <location>
        <begin position="1"/>
        <end position="30"/>
    </location>
</feature>
<dbReference type="PANTHER" id="PTHR32382">
    <property type="entry name" value="FASCICLIN-LIKE ARABINOGALACTAN PROTEIN"/>
    <property type="match status" value="1"/>
</dbReference>
<dbReference type="FunFam" id="2.30.180.10:FF:000010">
    <property type="entry name" value="Fasciclin-like arabinogalactan protein 2"/>
    <property type="match status" value="1"/>
</dbReference>
<evidence type="ECO:0000313" key="15">
    <source>
        <dbReference type="EMBL" id="KAK1327015.1"/>
    </source>
</evidence>
<feature type="region of interest" description="Disordered" evidence="12">
    <location>
        <begin position="346"/>
        <end position="403"/>
    </location>
</feature>
<evidence type="ECO:0000313" key="16">
    <source>
        <dbReference type="Proteomes" id="UP001180020"/>
    </source>
</evidence>
<proteinExistence type="inferred from homology"/>
<evidence type="ECO:0000256" key="8">
    <source>
        <dbReference type="ARBA" id="ARBA00023136"/>
    </source>
</evidence>
<keyword evidence="3" id="KW-1003">Cell membrane</keyword>
<dbReference type="PROSITE" id="PS50213">
    <property type="entry name" value="FAS1"/>
    <property type="match status" value="1"/>
</dbReference>
<dbReference type="SMART" id="SM00554">
    <property type="entry name" value="FAS1"/>
    <property type="match status" value="1"/>
</dbReference>
<evidence type="ECO:0000256" key="9">
    <source>
        <dbReference type="ARBA" id="ARBA00023180"/>
    </source>
</evidence>
<dbReference type="Proteomes" id="UP001180020">
    <property type="component" value="Unassembled WGS sequence"/>
</dbReference>
<evidence type="ECO:0000256" key="12">
    <source>
        <dbReference type="SAM" id="MobiDB-lite"/>
    </source>
</evidence>
<evidence type="ECO:0000256" key="1">
    <source>
        <dbReference type="ARBA" id="ARBA00004609"/>
    </source>
</evidence>
<keyword evidence="16" id="KW-1185">Reference proteome</keyword>
<organism evidence="15 16">
    <name type="scientific">Acorus calamus</name>
    <name type="common">Sweet flag</name>
    <dbReference type="NCBI Taxonomy" id="4465"/>
    <lineage>
        <taxon>Eukaryota</taxon>
        <taxon>Viridiplantae</taxon>
        <taxon>Streptophyta</taxon>
        <taxon>Embryophyta</taxon>
        <taxon>Tracheophyta</taxon>
        <taxon>Spermatophyta</taxon>
        <taxon>Magnoliopsida</taxon>
        <taxon>Liliopsida</taxon>
        <taxon>Acoraceae</taxon>
        <taxon>Acorus</taxon>
    </lineage>
</organism>
<dbReference type="InterPro" id="IPR000782">
    <property type="entry name" value="FAS1_domain"/>
</dbReference>
<feature type="compositionally biased region" description="Low complexity" evidence="12">
    <location>
        <begin position="383"/>
        <end position="393"/>
    </location>
</feature>
<accession>A0AAV9FTX2</accession>
<evidence type="ECO:0000256" key="13">
    <source>
        <dbReference type="SAM" id="SignalP"/>
    </source>
</evidence>
<keyword evidence="9" id="KW-0325">Glycoprotein</keyword>
<comment type="similarity">
    <text evidence="2">Belongs to the fasciclin-like AGP family.</text>
</comment>
<dbReference type="FunFam" id="2.30.180.10:FF:000008">
    <property type="entry name" value="Fasciclin-like arabinogalactan protein 10"/>
    <property type="match status" value="1"/>
</dbReference>
<evidence type="ECO:0000256" key="5">
    <source>
        <dbReference type="ARBA" id="ARBA00022729"/>
    </source>
</evidence>
<reference evidence="15" key="2">
    <citation type="submission" date="2023-06" db="EMBL/GenBank/DDBJ databases">
        <authorList>
            <person name="Ma L."/>
            <person name="Liu K.-W."/>
            <person name="Li Z."/>
            <person name="Hsiao Y.-Y."/>
            <person name="Qi Y."/>
            <person name="Fu T."/>
            <person name="Tang G."/>
            <person name="Zhang D."/>
            <person name="Sun W.-H."/>
            <person name="Liu D.-K."/>
            <person name="Li Y."/>
            <person name="Chen G.-Z."/>
            <person name="Liu X.-D."/>
            <person name="Liao X.-Y."/>
            <person name="Jiang Y.-T."/>
            <person name="Yu X."/>
            <person name="Hao Y."/>
            <person name="Huang J."/>
            <person name="Zhao X.-W."/>
            <person name="Ke S."/>
            <person name="Chen Y.-Y."/>
            <person name="Wu W.-L."/>
            <person name="Hsu J.-L."/>
            <person name="Lin Y.-F."/>
            <person name="Huang M.-D."/>
            <person name="Li C.-Y."/>
            <person name="Huang L."/>
            <person name="Wang Z.-W."/>
            <person name="Zhao X."/>
            <person name="Zhong W.-Y."/>
            <person name="Peng D.-H."/>
            <person name="Ahmad S."/>
            <person name="Lan S."/>
            <person name="Zhang J.-S."/>
            <person name="Tsai W.-C."/>
            <person name="Van De Peer Y."/>
            <person name="Liu Z.-J."/>
        </authorList>
    </citation>
    <scope>NUCLEOTIDE SEQUENCE</scope>
    <source>
        <strain evidence="15">CP</strain>
        <tissue evidence="15">Leaves</tissue>
    </source>
</reference>
<comment type="subcellular location">
    <subcellularLocation>
        <location evidence="1">Cell membrane</location>
        <topology evidence="1">Lipid-anchor</topology>
        <topology evidence="1">GPI-anchor</topology>
    </subcellularLocation>
</comment>
<evidence type="ECO:0000256" key="3">
    <source>
        <dbReference type="ARBA" id="ARBA00022475"/>
    </source>
</evidence>
<keyword evidence="4" id="KW-0336">GPI-anchor</keyword>
<dbReference type="GO" id="GO:0005886">
    <property type="term" value="C:plasma membrane"/>
    <property type="evidence" value="ECO:0007669"/>
    <property type="project" value="UniProtKB-SubCell"/>
</dbReference>
<evidence type="ECO:0000256" key="7">
    <source>
        <dbReference type="ARBA" id="ARBA00022974"/>
    </source>
</evidence>
<evidence type="ECO:0000256" key="2">
    <source>
        <dbReference type="ARBA" id="ARBA00007843"/>
    </source>
</evidence>
<gene>
    <name evidence="15" type="primary">FLA10</name>
    <name evidence="15" type="ORF">QJS10_CPA01g02613</name>
</gene>
<dbReference type="Gene3D" id="2.30.180.10">
    <property type="entry name" value="FAS1 domain"/>
    <property type="match status" value="2"/>
</dbReference>
<dbReference type="AlphaFoldDB" id="A0AAV9FTX2"/>
<evidence type="ECO:0000256" key="6">
    <source>
        <dbReference type="ARBA" id="ARBA00022737"/>
    </source>
</evidence>
<feature type="compositionally biased region" description="Low complexity" evidence="12">
    <location>
        <begin position="355"/>
        <end position="373"/>
    </location>
</feature>
<dbReference type="InterPro" id="IPR036378">
    <property type="entry name" value="FAS1_dom_sf"/>
</dbReference>
<feature type="domain" description="FAS1" evidence="14">
    <location>
        <begin position="189"/>
        <end position="329"/>
    </location>
</feature>
<comment type="function">
    <text evidence="11">May be a cell surface adhesion protein.</text>
</comment>
<dbReference type="GO" id="GO:0098552">
    <property type="term" value="C:side of membrane"/>
    <property type="evidence" value="ECO:0007669"/>
    <property type="project" value="UniProtKB-KW"/>
</dbReference>
<keyword evidence="5 13" id="KW-0732">Signal</keyword>